<sequence length="69" mass="7292">MMSTPGNFVGLEAIEKLIGNRGTGLPVGASAPKRKIGSSPWKSCPGRGESLVKLPSRVEIARRILGEEC</sequence>
<dbReference type="HOGENOM" id="CLU_2772337_0_0_0"/>
<gene>
    <name evidence="1" type="ordered locus">Psta_1219</name>
</gene>
<dbReference type="EMBL" id="CP001848">
    <property type="protein sequence ID" value="ADB15897.1"/>
    <property type="molecule type" value="Genomic_DNA"/>
</dbReference>
<evidence type="ECO:0000313" key="2">
    <source>
        <dbReference type="Proteomes" id="UP000001887"/>
    </source>
</evidence>
<dbReference type="KEGG" id="psl:Psta_1219"/>
<protein>
    <submittedName>
        <fullName evidence="1">Uncharacterized protein</fullName>
    </submittedName>
</protein>
<accession>D2R970</accession>
<name>D2R970_PIRSD</name>
<reference evidence="1 2" key="1">
    <citation type="journal article" date="2009" name="Stand. Genomic Sci.">
        <title>Complete genome sequence of Pirellula staleyi type strain (ATCC 27377).</title>
        <authorList>
            <person name="Clum A."/>
            <person name="Tindall B.J."/>
            <person name="Sikorski J."/>
            <person name="Ivanova N."/>
            <person name="Mavrommatis K."/>
            <person name="Lucas S."/>
            <person name="Glavina del Rio T."/>
            <person name="Nolan M."/>
            <person name="Chen F."/>
            <person name="Tice H."/>
            <person name="Pitluck S."/>
            <person name="Cheng J.F."/>
            <person name="Chertkov O."/>
            <person name="Brettin T."/>
            <person name="Han C."/>
            <person name="Detter J.C."/>
            <person name="Kuske C."/>
            <person name="Bruce D."/>
            <person name="Goodwin L."/>
            <person name="Ovchinikova G."/>
            <person name="Pati A."/>
            <person name="Mikhailova N."/>
            <person name="Chen A."/>
            <person name="Palaniappan K."/>
            <person name="Land M."/>
            <person name="Hauser L."/>
            <person name="Chang Y.J."/>
            <person name="Jeffries C.D."/>
            <person name="Chain P."/>
            <person name="Rohde M."/>
            <person name="Goker M."/>
            <person name="Bristow J."/>
            <person name="Eisen J.A."/>
            <person name="Markowitz V."/>
            <person name="Hugenholtz P."/>
            <person name="Kyrpides N.C."/>
            <person name="Klenk H.P."/>
            <person name="Lapidus A."/>
        </authorList>
    </citation>
    <scope>NUCLEOTIDE SEQUENCE [LARGE SCALE GENOMIC DNA]</scope>
    <source>
        <strain evidence="2">ATCC 27377 / DSM 6068 / ICPB 4128</strain>
    </source>
</reference>
<dbReference type="STRING" id="530564.Psta_1219"/>
<organism evidence="1 2">
    <name type="scientific">Pirellula staleyi (strain ATCC 27377 / DSM 6068 / ICPB 4128)</name>
    <name type="common">Pirella staleyi</name>
    <dbReference type="NCBI Taxonomy" id="530564"/>
    <lineage>
        <taxon>Bacteria</taxon>
        <taxon>Pseudomonadati</taxon>
        <taxon>Planctomycetota</taxon>
        <taxon>Planctomycetia</taxon>
        <taxon>Pirellulales</taxon>
        <taxon>Pirellulaceae</taxon>
        <taxon>Pirellula</taxon>
    </lineage>
</organism>
<dbReference type="Proteomes" id="UP000001887">
    <property type="component" value="Chromosome"/>
</dbReference>
<proteinExistence type="predicted"/>
<dbReference type="AlphaFoldDB" id="D2R970"/>
<keyword evidence="2" id="KW-1185">Reference proteome</keyword>
<evidence type="ECO:0000313" key="1">
    <source>
        <dbReference type="EMBL" id="ADB15897.1"/>
    </source>
</evidence>